<proteinExistence type="predicted"/>
<accession>A0A0J7ML16</accession>
<dbReference type="AlphaFoldDB" id="A0A0J7ML16"/>
<evidence type="ECO:0000313" key="2">
    <source>
        <dbReference type="Proteomes" id="UP000036403"/>
    </source>
</evidence>
<evidence type="ECO:0000313" key="1">
    <source>
        <dbReference type="EMBL" id="KMQ81345.1"/>
    </source>
</evidence>
<comment type="caution">
    <text evidence="1">The sequence shown here is derived from an EMBL/GenBank/DDBJ whole genome shotgun (WGS) entry which is preliminary data.</text>
</comment>
<dbReference type="PaxDb" id="67767-A0A0J7ML16"/>
<organism evidence="1 2">
    <name type="scientific">Lasius niger</name>
    <name type="common">Black garden ant</name>
    <dbReference type="NCBI Taxonomy" id="67767"/>
    <lineage>
        <taxon>Eukaryota</taxon>
        <taxon>Metazoa</taxon>
        <taxon>Ecdysozoa</taxon>
        <taxon>Arthropoda</taxon>
        <taxon>Hexapoda</taxon>
        <taxon>Insecta</taxon>
        <taxon>Pterygota</taxon>
        <taxon>Neoptera</taxon>
        <taxon>Endopterygota</taxon>
        <taxon>Hymenoptera</taxon>
        <taxon>Apocrita</taxon>
        <taxon>Aculeata</taxon>
        <taxon>Formicoidea</taxon>
        <taxon>Formicidae</taxon>
        <taxon>Formicinae</taxon>
        <taxon>Lasius</taxon>
        <taxon>Lasius</taxon>
    </lineage>
</organism>
<protein>
    <submittedName>
        <fullName evidence="1">Uncharacterized protein</fullName>
    </submittedName>
</protein>
<feature type="non-terminal residue" evidence="1">
    <location>
        <position position="1"/>
    </location>
</feature>
<sequence>RCLIGWTAHVRGTCTYGGQRRQRPLAAPLEMMDPTPDADLGIYRGTSTYLVVRGTLNPPYYFWQLLL</sequence>
<keyword evidence="2" id="KW-1185">Reference proteome</keyword>
<reference evidence="1 2" key="1">
    <citation type="submission" date="2015-04" db="EMBL/GenBank/DDBJ databases">
        <title>Lasius niger genome sequencing.</title>
        <authorList>
            <person name="Konorov E.A."/>
            <person name="Nikitin M.A."/>
            <person name="Kirill M.V."/>
            <person name="Chang P."/>
        </authorList>
    </citation>
    <scope>NUCLEOTIDE SEQUENCE [LARGE SCALE GENOMIC DNA]</scope>
    <source>
        <tissue evidence="1">Whole</tissue>
    </source>
</reference>
<name>A0A0J7ML16_LASNI</name>
<dbReference type="EMBL" id="LBMM01036556">
    <property type="protein sequence ID" value="KMQ81345.1"/>
    <property type="molecule type" value="Genomic_DNA"/>
</dbReference>
<gene>
    <name evidence="1" type="ORF">RF55_26642</name>
</gene>
<dbReference type="Proteomes" id="UP000036403">
    <property type="component" value="Unassembled WGS sequence"/>
</dbReference>